<evidence type="ECO:0000313" key="11">
    <source>
        <dbReference type="Proteomes" id="UP000597762"/>
    </source>
</evidence>
<feature type="transmembrane region" description="Helical" evidence="8">
    <location>
        <begin position="79"/>
        <end position="99"/>
    </location>
</feature>
<keyword evidence="6 8" id="KW-0472">Membrane</keyword>
<protein>
    <submittedName>
        <fullName evidence="10">Relaxin receptor 2,Relaxin receptor 1,G-protein coupled receptor GRL101</fullName>
    </submittedName>
</protein>
<evidence type="ECO:0000256" key="2">
    <source>
        <dbReference type="ARBA" id="ARBA00022614"/>
    </source>
</evidence>
<evidence type="ECO:0000259" key="9">
    <source>
        <dbReference type="PROSITE" id="PS50262"/>
    </source>
</evidence>
<dbReference type="PANTHER" id="PTHR24372:SF77">
    <property type="entry name" value="G-PROTEIN COUPLED RECEPTORS FAMILY 1 PROFILE DOMAIN-CONTAINING PROTEIN"/>
    <property type="match status" value="1"/>
</dbReference>
<reference evidence="10" key="1">
    <citation type="submission" date="2021-01" db="EMBL/GenBank/DDBJ databases">
        <authorList>
            <person name="Li R."/>
            <person name="Bekaert M."/>
        </authorList>
    </citation>
    <scope>NUCLEOTIDE SEQUENCE</scope>
    <source>
        <strain evidence="10">Farmed</strain>
    </source>
</reference>
<dbReference type="InterPro" id="IPR000276">
    <property type="entry name" value="GPCR_Rhodpsn"/>
</dbReference>
<dbReference type="CDD" id="cd15137">
    <property type="entry name" value="7tmA_Relaxin_R"/>
    <property type="match status" value="1"/>
</dbReference>
<dbReference type="SUPFAM" id="SSF81321">
    <property type="entry name" value="Family A G protein-coupled receptor-like"/>
    <property type="match status" value="1"/>
</dbReference>
<feature type="transmembrane region" description="Helical" evidence="8">
    <location>
        <begin position="208"/>
        <end position="236"/>
    </location>
</feature>
<keyword evidence="10" id="KW-0675">Receptor</keyword>
<keyword evidence="4" id="KW-0677">Repeat</keyword>
<comment type="caution">
    <text evidence="10">The sequence shown here is derived from an EMBL/GenBank/DDBJ whole genome shotgun (WGS) entry which is preliminary data.</text>
</comment>
<dbReference type="OrthoDB" id="6022531at2759"/>
<feature type="transmembrane region" description="Helical" evidence="8">
    <location>
        <begin position="129"/>
        <end position="154"/>
    </location>
</feature>
<keyword evidence="2" id="KW-0433">Leucine-rich repeat</keyword>
<evidence type="ECO:0000256" key="4">
    <source>
        <dbReference type="ARBA" id="ARBA00022737"/>
    </source>
</evidence>
<evidence type="ECO:0000256" key="5">
    <source>
        <dbReference type="ARBA" id="ARBA00022989"/>
    </source>
</evidence>
<gene>
    <name evidence="10" type="ORF">SPHA_45394</name>
</gene>
<evidence type="ECO:0000256" key="7">
    <source>
        <dbReference type="SAM" id="MobiDB-lite"/>
    </source>
</evidence>
<keyword evidence="5 8" id="KW-1133">Transmembrane helix</keyword>
<dbReference type="PRINTS" id="PR00373">
    <property type="entry name" value="GLYCHORMONER"/>
</dbReference>
<comment type="subcellular location">
    <subcellularLocation>
        <location evidence="1">Membrane</location>
    </subcellularLocation>
</comment>
<dbReference type="AlphaFoldDB" id="A0A812CX54"/>
<sequence length="339" mass="38984">MFMGIYLMIVAIADSYYRGSYILYDKIWRSSILCQFAGFIATFSSELSVFTLTIITLDRLICIIFPFRSHRMGLKEAQLVMLCVWTLVFFLSAVPLFGIEYFKDFYSRSGVCLALHITPDRPRGWEYSVMIFLAVNLFSFVAIFISYLWMFVVARKTRSAVRTAEAKTDSAMAKRITLIVLTDFFCWVPIIILGIASLCGARIPPEVYAWVAVFILPVNSAINPILYTLSTAPFLGNMRKRATKFRKSFMTSMTLETKHSYVDDRTSGGNYWERSNSHYRQLEFMRMRPMAKCSSSQTPANNGIKSEKYVPNRGLKEKLKTDHDSNHSQMEVTQTEDFM</sequence>
<dbReference type="PRINTS" id="PR00237">
    <property type="entry name" value="GPCRRHODOPSN"/>
</dbReference>
<dbReference type="PANTHER" id="PTHR24372">
    <property type="entry name" value="GLYCOPROTEIN HORMONE RECEPTOR"/>
    <property type="match status" value="1"/>
</dbReference>
<evidence type="ECO:0000256" key="1">
    <source>
        <dbReference type="ARBA" id="ARBA00004370"/>
    </source>
</evidence>
<feature type="compositionally biased region" description="Polar residues" evidence="7">
    <location>
        <begin position="327"/>
        <end position="339"/>
    </location>
</feature>
<name>A0A812CX54_ACAPH</name>
<accession>A0A812CX54</accession>
<evidence type="ECO:0000256" key="6">
    <source>
        <dbReference type="ARBA" id="ARBA00023136"/>
    </source>
</evidence>
<dbReference type="GO" id="GO:0009755">
    <property type="term" value="P:hormone-mediated signaling pathway"/>
    <property type="evidence" value="ECO:0007669"/>
    <property type="project" value="TreeGrafter"/>
</dbReference>
<dbReference type="InterPro" id="IPR002131">
    <property type="entry name" value="Gphrmn_rcpt_fam"/>
</dbReference>
<dbReference type="InterPro" id="IPR017452">
    <property type="entry name" value="GPCR_Rhodpsn_7TM"/>
</dbReference>
<evidence type="ECO:0000256" key="8">
    <source>
        <dbReference type="SAM" id="Phobius"/>
    </source>
</evidence>
<keyword evidence="3 8" id="KW-0812">Transmembrane</keyword>
<feature type="transmembrane region" description="Helical" evidence="8">
    <location>
        <begin position="175"/>
        <end position="196"/>
    </location>
</feature>
<evidence type="ECO:0000256" key="3">
    <source>
        <dbReference type="ARBA" id="ARBA00022692"/>
    </source>
</evidence>
<dbReference type="GO" id="GO:0007189">
    <property type="term" value="P:adenylate cyclase-activating G protein-coupled receptor signaling pathway"/>
    <property type="evidence" value="ECO:0007669"/>
    <property type="project" value="TreeGrafter"/>
</dbReference>
<dbReference type="EMBL" id="CAHIKZ030002335">
    <property type="protein sequence ID" value="CAE1285331.1"/>
    <property type="molecule type" value="Genomic_DNA"/>
</dbReference>
<feature type="domain" description="G-protein coupled receptors family 1 profile" evidence="9">
    <location>
        <begin position="1"/>
        <end position="227"/>
    </location>
</feature>
<dbReference type="GO" id="GO:0016500">
    <property type="term" value="F:protein-hormone receptor activity"/>
    <property type="evidence" value="ECO:0007669"/>
    <property type="project" value="InterPro"/>
</dbReference>
<proteinExistence type="predicted"/>
<dbReference type="GO" id="GO:0005886">
    <property type="term" value="C:plasma membrane"/>
    <property type="evidence" value="ECO:0007669"/>
    <property type="project" value="TreeGrafter"/>
</dbReference>
<dbReference type="Pfam" id="PF00001">
    <property type="entry name" value="7tm_1"/>
    <property type="match status" value="1"/>
</dbReference>
<evidence type="ECO:0000313" key="10">
    <source>
        <dbReference type="EMBL" id="CAE1285331.1"/>
    </source>
</evidence>
<dbReference type="Proteomes" id="UP000597762">
    <property type="component" value="Unassembled WGS sequence"/>
</dbReference>
<dbReference type="Gene3D" id="1.20.1070.10">
    <property type="entry name" value="Rhodopsin 7-helix transmembrane proteins"/>
    <property type="match status" value="1"/>
</dbReference>
<organism evidence="10 11">
    <name type="scientific">Acanthosepion pharaonis</name>
    <name type="common">Pharaoh cuttlefish</name>
    <name type="synonym">Sepia pharaonis</name>
    <dbReference type="NCBI Taxonomy" id="158019"/>
    <lineage>
        <taxon>Eukaryota</taxon>
        <taxon>Metazoa</taxon>
        <taxon>Spiralia</taxon>
        <taxon>Lophotrochozoa</taxon>
        <taxon>Mollusca</taxon>
        <taxon>Cephalopoda</taxon>
        <taxon>Coleoidea</taxon>
        <taxon>Decapodiformes</taxon>
        <taxon>Sepiida</taxon>
        <taxon>Sepiina</taxon>
        <taxon>Sepiidae</taxon>
        <taxon>Acanthosepion</taxon>
    </lineage>
</organism>
<keyword evidence="11" id="KW-1185">Reference proteome</keyword>
<feature type="region of interest" description="Disordered" evidence="7">
    <location>
        <begin position="319"/>
        <end position="339"/>
    </location>
</feature>
<dbReference type="GO" id="GO:0008528">
    <property type="term" value="F:G protein-coupled peptide receptor activity"/>
    <property type="evidence" value="ECO:0007669"/>
    <property type="project" value="TreeGrafter"/>
</dbReference>
<dbReference type="PROSITE" id="PS50262">
    <property type="entry name" value="G_PROTEIN_RECEP_F1_2"/>
    <property type="match status" value="1"/>
</dbReference>